<evidence type="ECO:0000256" key="8">
    <source>
        <dbReference type="RuleBase" id="RU363041"/>
    </source>
</evidence>
<dbReference type="RefSeq" id="WP_310539767.1">
    <property type="nucleotide sequence ID" value="NZ_JARWAI010000007.1"/>
</dbReference>
<name>A0ABU1GDC3_9GAMM</name>
<evidence type="ECO:0000313" key="9">
    <source>
        <dbReference type="EMBL" id="MDR5875481.1"/>
    </source>
</evidence>
<keyword evidence="7 8" id="KW-0472">Membrane</keyword>
<protein>
    <recommendedName>
        <fullName evidence="8">Probable membrane transporter protein</fullName>
    </recommendedName>
</protein>
<dbReference type="EMBL" id="JARWAI010000007">
    <property type="protein sequence ID" value="MDR5875481.1"/>
    <property type="molecule type" value="Genomic_DNA"/>
</dbReference>
<comment type="caution">
    <text evidence="9">The sequence shown here is derived from an EMBL/GenBank/DDBJ whole genome shotgun (WGS) entry which is preliminary data.</text>
</comment>
<feature type="transmembrane region" description="Helical" evidence="8">
    <location>
        <begin position="175"/>
        <end position="195"/>
    </location>
</feature>
<keyword evidence="3" id="KW-0813">Transport</keyword>
<evidence type="ECO:0000256" key="4">
    <source>
        <dbReference type="ARBA" id="ARBA00022475"/>
    </source>
</evidence>
<organism evidence="9 10">
    <name type="scientific">Vreelandella gomseomensis</name>
    <dbReference type="NCBI Taxonomy" id="370766"/>
    <lineage>
        <taxon>Bacteria</taxon>
        <taxon>Pseudomonadati</taxon>
        <taxon>Pseudomonadota</taxon>
        <taxon>Gammaproteobacteria</taxon>
        <taxon>Oceanospirillales</taxon>
        <taxon>Halomonadaceae</taxon>
        <taxon>Vreelandella</taxon>
    </lineage>
</organism>
<dbReference type="PANTHER" id="PTHR30269">
    <property type="entry name" value="TRANSMEMBRANE PROTEIN YFCA"/>
    <property type="match status" value="1"/>
</dbReference>
<dbReference type="InterPro" id="IPR052017">
    <property type="entry name" value="TSUP"/>
</dbReference>
<feature type="transmembrane region" description="Helical" evidence="8">
    <location>
        <begin position="21"/>
        <end position="43"/>
    </location>
</feature>
<feature type="transmembrane region" description="Helical" evidence="8">
    <location>
        <begin position="143"/>
        <end position="169"/>
    </location>
</feature>
<feature type="transmembrane region" description="Helical" evidence="8">
    <location>
        <begin position="90"/>
        <end position="106"/>
    </location>
</feature>
<sequence>MEILDIMAFGQPLGEVSISQYVIPSLAAFIAAVIGGMSGYGTGLLLPPVLIPILGAEAVVPVVSLSALITNATRVVTFWNSFDFNKIKKVTIYASPACVVGAYGYTLLSGPIVSIIIGLTLILIAPARRYLLRKHGNLGTRSLNAASVGYGILAGGTSGSGVVLISILLSTGLSGVSVIATDAGISFLLGVLKVIVFQSAGSLPFHLWAMAAVIGISAIPGTLLAKCLINMLSGQMHITIINAVVLLGGGALIIEGVRGVI</sequence>
<dbReference type="Proteomes" id="UP001269267">
    <property type="component" value="Unassembled WGS sequence"/>
</dbReference>
<evidence type="ECO:0000256" key="3">
    <source>
        <dbReference type="ARBA" id="ARBA00022448"/>
    </source>
</evidence>
<dbReference type="PANTHER" id="PTHR30269:SF23">
    <property type="entry name" value="MEMBRANE TRANSPORTER PROTEIN YDHB-RELATED"/>
    <property type="match status" value="1"/>
</dbReference>
<evidence type="ECO:0000256" key="6">
    <source>
        <dbReference type="ARBA" id="ARBA00022989"/>
    </source>
</evidence>
<evidence type="ECO:0000256" key="7">
    <source>
        <dbReference type="ARBA" id="ARBA00023136"/>
    </source>
</evidence>
<evidence type="ECO:0000256" key="2">
    <source>
        <dbReference type="ARBA" id="ARBA00009142"/>
    </source>
</evidence>
<comment type="subcellular location">
    <subcellularLocation>
        <location evidence="1 8">Cell membrane</location>
        <topology evidence="1 8">Multi-pass membrane protein</topology>
    </subcellularLocation>
</comment>
<feature type="transmembrane region" description="Helical" evidence="8">
    <location>
        <begin position="207"/>
        <end position="232"/>
    </location>
</feature>
<evidence type="ECO:0000256" key="1">
    <source>
        <dbReference type="ARBA" id="ARBA00004651"/>
    </source>
</evidence>
<gene>
    <name evidence="9" type="ORF">QC815_11160</name>
</gene>
<accession>A0ABU1GDC3</accession>
<proteinExistence type="inferred from homology"/>
<keyword evidence="5 8" id="KW-0812">Transmembrane</keyword>
<comment type="similarity">
    <text evidence="2 8">Belongs to the 4-toluene sulfonate uptake permease (TSUP) (TC 2.A.102) family.</text>
</comment>
<dbReference type="Pfam" id="PF01925">
    <property type="entry name" value="TauE"/>
    <property type="match status" value="1"/>
</dbReference>
<keyword evidence="6 8" id="KW-1133">Transmembrane helix</keyword>
<evidence type="ECO:0000313" key="10">
    <source>
        <dbReference type="Proteomes" id="UP001269267"/>
    </source>
</evidence>
<keyword evidence="4 8" id="KW-1003">Cell membrane</keyword>
<evidence type="ECO:0000256" key="5">
    <source>
        <dbReference type="ARBA" id="ARBA00022692"/>
    </source>
</evidence>
<dbReference type="InterPro" id="IPR002781">
    <property type="entry name" value="TM_pro_TauE-like"/>
</dbReference>
<feature type="transmembrane region" description="Helical" evidence="8">
    <location>
        <begin position="49"/>
        <end position="69"/>
    </location>
</feature>
<feature type="transmembrane region" description="Helical" evidence="8">
    <location>
        <begin position="238"/>
        <end position="257"/>
    </location>
</feature>
<keyword evidence="10" id="KW-1185">Reference proteome</keyword>
<reference evidence="9 10" key="1">
    <citation type="submission" date="2023-04" db="EMBL/GenBank/DDBJ databases">
        <title>A long-awaited taxogenomic arrangement of the family Halomonadaceae.</title>
        <authorList>
            <person name="De La Haba R."/>
            <person name="Chuvochina M."/>
            <person name="Wittouck S."/>
            <person name="Arahal D.R."/>
            <person name="Sanchez-Porro C."/>
            <person name="Hugenholtz P."/>
            <person name="Ventosa A."/>
        </authorList>
    </citation>
    <scope>NUCLEOTIDE SEQUENCE [LARGE SCALE GENOMIC DNA]</scope>
    <source>
        <strain evidence="9 10">DSM 18042</strain>
    </source>
</reference>